<dbReference type="RefSeq" id="WP_162669205.1">
    <property type="nucleotide sequence ID" value="NZ_LR593886.1"/>
</dbReference>
<feature type="region of interest" description="Disordered" evidence="1">
    <location>
        <begin position="1"/>
        <end position="70"/>
    </location>
</feature>
<evidence type="ECO:0000313" key="3">
    <source>
        <dbReference type="Proteomes" id="UP000464178"/>
    </source>
</evidence>
<dbReference type="EMBL" id="LR593886">
    <property type="protein sequence ID" value="VTR94707.1"/>
    <property type="molecule type" value="Genomic_DNA"/>
</dbReference>
<sequence>MAKKNNTGPVPVGNQTNTGNPLDEPNFEEPYQDESGKTAAPQSEQGLKRGRSSDDATRLSSAKREEPRPM</sequence>
<accession>A0A6P2D1H1</accession>
<gene>
    <name evidence="2" type="ORF">SOIL9_30070</name>
</gene>
<dbReference type="AlphaFoldDB" id="A0A6P2D1H1"/>
<feature type="compositionally biased region" description="Basic and acidic residues" evidence="1">
    <location>
        <begin position="51"/>
        <end position="70"/>
    </location>
</feature>
<reference evidence="2 3" key="1">
    <citation type="submission" date="2019-05" db="EMBL/GenBank/DDBJ databases">
        <authorList>
            <consortium name="Science for Life Laboratories"/>
        </authorList>
    </citation>
    <scope>NUCLEOTIDE SEQUENCE [LARGE SCALE GENOMIC DNA]</scope>
    <source>
        <strain evidence="2">Soil9</strain>
    </source>
</reference>
<evidence type="ECO:0000313" key="2">
    <source>
        <dbReference type="EMBL" id="VTR94707.1"/>
    </source>
</evidence>
<dbReference type="KEGG" id="gms:SOIL9_30070"/>
<name>A0A6P2D1H1_9BACT</name>
<feature type="compositionally biased region" description="Polar residues" evidence="1">
    <location>
        <begin position="1"/>
        <end position="20"/>
    </location>
</feature>
<keyword evidence="3" id="KW-1185">Reference proteome</keyword>
<protein>
    <submittedName>
        <fullName evidence="2">Uncharacterized protein</fullName>
    </submittedName>
</protein>
<proteinExistence type="predicted"/>
<dbReference type="Proteomes" id="UP000464178">
    <property type="component" value="Chromosome"/>
</dbReference>
<organism evidence="2 3">
    <name type="scientific">Gemmata massiliana</name>
    <dbReference type="NCBI Taxonomy" id="1210884"/>
    <lineage>
        <taxon>Bacteria</taxon>
        <taxon>Pseudomonadati</taxon>
        <taxon>Planctomycetota</taxon>
        <taxon>Planctomycetia</taxon>
        <taxon>Gemmatales</taxon>
        <taxon>Gemmataceae</taxon>
        <taxon>Gemmata</taxon>
    </lineage>
</organism>
<evidence type="ECO:0000256" key="1">
    <source>
        <dbReference type="SAM" id="MobiDB-lite"/>
    </source>
</evidence>